<dbReference type="FunFam" id="3.30.70.270:FF:000020">
    <property type="entry name" value="Transposon Tf2-6 polyprotein-like Protein"/>
    <property type="match status" value="1"/>
</dbReference>
<evidence type="ECO:0000256" key="5">
    <source>
        <dbReference type="ARBA" id="ARBA00022695"/>
    </source>
</evidence>
<dbReference type="PROSITE" id="PS50878">
    <property type="entry name" value="RT_POL"/>
    <property type="match status" value="1"/>
</dbReference>
<evidence type="ECO:0000256" key="6">
    <source>
        <dbReference type="ARBA" id="ARBA00022722"/>
    </source>
</evidence>
<dbReference type="InterPro" id="IPR000477">
    <property type="entry name" value="RT_dom"/>
</dbReference>
<dbReference type="GO" id="GO:0003964">
    <property type="term" value="F:RNA-directed DNA polymerase activity"/>
    <property type="evidence" value="ECO:0007669"/>
    <property type="project" value="UniProtKB-KW"/>
</dbReference>
<reference evidence="14" key="2">
    <citation type="submission" date="2025-09" db="UniProtKB">
        <authorList>
            <consortium name="Ensembl"/>
        </authorList>
    </citation>
    <scope>IDENTIFICATION</scope>
</reference>
<dbReference type="Gene3D" id="3.30.420.10">
    <property type="entry name" value="Ribonuclease H-like superfamily/Ribonuclease H"/>
    <property type="match status" value="1"/>
</dbReference>
<dbReference type="CDD" id="cd01647">
    <property type="entry name" value="RT_LTR"/>
    <property type="match status" value="1"/>
</dbReference>
<dbReference type="Gene3D" id="2.40.70.10">
    <property type="entry name" value="Acid Proteases"/>
    <property type="match status" value="1"/>
</dbReference>
<evidence type="ECO:0000256" key="11">
    <source>
        <dbReference type="SAM" id="MobiDB-lite"/>
    </source>
</evidence>
<dbReference type="CDD" id="cd09274">
    <property type="entry name" value="RNase_HI_RT_Ty3"/>
    <property type="match status" value="1"/>
</dbReference>
<dbReference type="GO" id="GO:0004523">
    <property type="term" value="F:RNA-DNA hybrid ribonuclease activity"/>
    <property type="evidence" value="ECO:0007669"/>
    <property type="project" value="UniProtKB-EC"/>
</dbReference>
<dbReference type="PANTHER" id="PTHR37984">
    <property type="entry name" value="PROTEIN CBG26694"/>
    <property type="match status" value="1"/>
</dbReference>
<dbReference type="Gene3D" id="3.30.70.270">
    <property type="match status" value="2"/>
</dbReference>
<keyword evidence="15" id="KW-1185">Reference proteome</keyword>
<dbReference type="SUPFAM" id="SSF56672">
    <property type="entry name" value="DNA/RNA polymerases"/>
    <property type="match status" value="1"/>
</dbReference>
<dbReference type="FunFam" id="3.30.420.10:FF:000032">
    <property type="entry name" value="Retrovirus-related Pol polyprotein from transposon 297-like Protein"/>
    <property type="match status" value="1"/>
</dbReference>
<evidence type="ECO:0000259" key="13">
    <source>
        <dbReference type="PROSITE" id="PS50994"/>
    </source>
</evidence>
<dbReference type="OrthoDB" id="8057740at2759"/>
<dbReference type="SUPFAM" id="SSF50630">
    <property type="entry name" value="Acid proteases"/>
    <property type="match status" value="1"/>
</dbReference>
<dbReference type="InterPro" id="IPR043502">
    <property type="entry name" value="DNA/RNA_pol_sf"/>
</dbReference>
<dbReference type="FunFam" id="1.10.340.70:FF:000001">
    <property type="entry name" value="Retrovirus-related Pol polyprotein from transposon gypsy-like Protein"/>
    <property type="match status" value="1"/>
</dbReference>
<dbReference type="InterPro" id="IPR050951">
    <property type="entry name" value="Retrovirus_Pol_polyprotein"/>
</dbReference>
<dbReference type="InterPro" id="IPR041588">
    <property type="entry name" value="Integrase_H2C2"/>
</dbReference>
<accession>A0A8C5P957</accession>
<sequence>MQFCISVDRRLRDRCQERTAPQMAQTRRLMAPPTPADPSTTMVPYIHPGANGEPMQIGAANRRLPPEEMTRRREGRLCLYCGCPDHQLRSCPVRGQRRGKPNAKDISTDSNNTSKVSPLLTMPVVLQWNNHCITVKAMIDSGASSCFIDVDFAAKSSIPVQNKRLPISIHLIDGSSLKTGPVFQETIPLQVHIGSKHVESLSFDVLPSNMFPLVLGIPWLRLHDPVIRWSSATIIFPSKHCTTTCLLPKSQIVAPLCSILDIHMKRAKITIPTVYHAFQDVFDEKGVETLPPHRSYDCPIDLIPGAPIPYGHIYPLSEPELKILKEYLRENTEKGFIRLSTSPTGIFFVGKKDGGLRPCVDYRELNKITIKKRYPLPLILELMERLQTATIFTKLDLRGAYNLLRIRKGDEWKMAFRTRYGHFEYLVMPYGLCNAPASFQYLVNDIFHNILDQYVIVYLDDILVYSDNLQEHHIHMKEVLSRLRKNHLYAKVEKCLFETSSVSFLGFIITAGNIKMDPEKIKAMESCPIPVTRKETQRFIGFANFYRKFIRSFSSVIRPLTKLTCTTTPFKWTDKATKAFLDLKHRFSTAPILTLPDPTIPYYLEVDASEVATGAILSQRDKNNDHLHPVAFSSKRLSPAESNYDVGDKELLAIKNAFEEWRHLLEGTEHPITVYTDHKNLEYLKTAKRMRPRQARWALFFSRFHFHVTYRPGSKNQKADALSRLFSTDQSSDDKTSTILQKGHFLITQSSLLSRIKGLTLSALSGLSPDGLLRQNNKIFVPQEARPEVLSLCHDSTMAGHGGIKRTSALVSRYFTWPLMRGSINQYVKACPVCNASKSLTSKPAGLLQPLPIPVQPWSDLSVDFIVELPPSKHHTVIMVVVDRFTKMAHFIPIHKLPTAKQTADLFYHEIFRLHGVPSSIVSDRGSQFTSKFWAAFCKVLRIQVKLSTAYHPQTNGQNERVNQTLEQYLWCFTCHLQDNWLDLLPAAEFAYNSSHHSSLNQSPFFASYGYHPSLLPDLPRTCQVPDINIHIQNLQRHFRLLRKHLLQAQRDQKHAADTTDAPQTTTL</sequence>
<evidence type="ECO:0000256" key="10">
    <source>
        <dbReference type="ARBA" id="ARBA00039658"/>
    </source>
</evidence>
<dbReference type="GO" id="GO:0015074">
    <property type="term" value="P:DNA integration"/>
    <property type="evidence" value="ECO:0007669"/>
    <property type="project" value="InterPro"/>
</dbReference>
<dbReference type="InterPro" id="IPR012337">
    <property type="entry name" value="RNaseH-like_sf"/>
</dbReference>
<dbReference type="EC" id="2.7.7.49" evidence="3"/>
<dbReference type="PANTHER" id="PTHR37984:SF5">
    <property type="entry name" value="PROTEIN NYNRIN-LIKE"/>
    <property type="match status" value="1"/>
</dbReference>
<evidence type="ECO:0000313" key="15">
    <source>
        <dbReference type="Proteomes" id="UP000694569"/>
    </source>
</evidence>
<evidence type="ECO:0000256" key="4">
    <source>
        <dbReference type="ARBA" id="ARBA00022679"/>
    </source>
</evidence>
<evidence type="ECO:0000256" key="2">
    <source>
        <dbReference type="ARBA" id="ARBA00012180"/>
    </source>
</evidence>
<organism evidence="14 15">
    <name type="scientific">Leptobrachium leishanense</name>
    <name type="common">Leishan spiny toad</name>
    <dbReference type="NCBI Taxonomy" id="445787"/>
    <lineage>
        <taxon>Eukaryota</taxon>
        <taxon>Metazoa</taxon>
        <taxon>Chordata</taxon>
        <taxon>Craniata</taxon>
        <taxon>Vertebrata</taxon>
        <taxon>Euteleostomi</taxon>
        <taxon>Amphibia</taxon>
        <taxon>Batrachia</taxon>
        <taxon>Anura</taxon>
        <taxon>Pelobatoidea</taxon>
        <taxon>Megophryidae</taxon>
        <taxon>Leptobrachium</taxon>
    </lineage>
</organism>
<dbReference type="AlphaFoldDB" id="A0A8C5P957"/>
<dbReference type="InterPro" id="IPR001584">
    <property type="entry name" value="Integrase_cat-core"/>
</dbReference>
<dbReference type="Pfam" id="PF00078">
    <property type="entry name" value="RVT_1"/>
    <property type="match status" value="1"/>
</dbReference>
<evidence type="ECO:0000256" key="8">
    <source>
        <dbReference type="ARBA" id="ARBA00022801"/>
    </source>
</evidence>
<proteinExistence type="inferred from homology"/>
<dbReference type="InterPro" id="IPR021109">
    <property type="entry name" value="Peptidase_aspartic_dom_sf"/>
</dbReference>
<keyword evidence="6" id="KW-0540">Nuclease</keyword>
<dbReference type="InterPro" id="IPR036397">
    <property type="entry name" value="RNaseH_sf"/>
</dbReference>
<dbReference type="PROSITE" id="PS50994">
    <property type="entry name" value="INTEGRASE"/>
    <property type="match status" value="1"/>
</dbReference>
<dbReference type="InterPro" id="IPR043128">
    <property type="entry name" value="Rev_trsase/Diguanyl_cyclase"/>
</dbReference>
<evidence type="ECO:0000256" key="3">
    <source>
        <dbReference type="ARBA" id="ARBA00012493"/>
    </source>
</evidence>
<keyword evidence="5" id="KW-0548">Nucleotidyltransferase</keyword>
<feature type="domain" description="Reverse transcriptase" evidence="12">
    <location>
        <begin position="330"/>
        <end position="509"/>
    </location>
</feature>
<protein>
    <recommendedName>
        <fullName evidence="10">Gypsy retrotransposon integrase-like protein 1</fullName>
        <ecNumber evidence="3">2.7.7.49</ecNumber>
        <ecNumber evidence="2">3.1.26.4</ecNumber>
    </recommendedName>
</protein>
<dbReference type="Proteomes" id="UP000694569">
    <property type="component" value="Unplaced"/>
</dbReference>
<feature type="region of interest" description="Disordered" evidence="11">
    <location>
        <begin position="94"/>
        <end position="114"/>
    </location>
</feature>
<dbReference type="Gene3D" id="3.10.20.370">
    <property type="match status" value="1"/>
</dbReference>
<dbReference type="Pfam" id="PF17921">
    <property type="entry name" value="Integrase_H2C2"/>
    <property type="match status" value="1"/>
</dbReference>
<dbReference type="Gene3D" id="3.10.10.10">
    <property type="entry name" value="HIV Type 1 Reverse Transcriptase, subunit A, domain 1"/>
    <property type="match status" value="1"/>
</dbReference>
<evidence type="ECO:0000256" key="9">
    <source>
        <dbReference type="ARBA" id="ARBA00022918"/>
    </source>
</evidence>
<keyword evidence="8" id="KW-0378">Hydrolase</keyword>
<reference evidence="14" key="1">
    <citation type="submission" date="2025-08" db="UniProtKB">
        <authorList>
            <consortium name="Ensembl"/>
        </authorList>
    </citation>
    <scope>IDENTIFICATION</scope>
</reference>
<evidence type="ECO:0000259" key="12">
    <source>
        <dbReference type="PROSITE" id="PS50878"/>
    </source>
</evidence>
<dbReference type="InterPro" id="IPR041373">
    <property type="entry name" value="RT_RNaseH"/>
</dbReference>
<dbReference type="Pfam" id="PF13975">
    <property type="entry name" value="gag-asp_proteas"/>
    <property type="match status" value="1"/>
</dbReference>
<dbReference type="Ensembl" id="ENSLLET00000006243.1">
    <property type="protein sequence ID" value="ENSLLEP00000005994.1"/>
    <property type="gene ID" value="ENSLLEG00000003777.1"/>
</dbReference>
<dbReference type="GeneTree" id="ENSGT01040000240511"/>
<keyword evidence="7" id="KW-0255">Endonuclease</keyword>
<evidence type="ECO:0000256" key="1">
    <source>
        <dbReference type="ARBA" id="ARBA00010879"/>
    </source>
</evidence>
<evidence type="ECO:0000313" key="14">
    <source>
        <dbReference type="Ensembl" id="ENSLLEP00000005994.1"/>
    </source>
</evidence>
<evidence type="ECO:0000256" key="7">
    <source>
        <dbReference type="ARBA" id="ARBA00022759"/>
    </source>
</evidence>
<dbReference type="Gene3D" id="1.10.340.70">
    <property type="match status" value="1"/>
</dbReference>
<keyword evidence="4" id="KW-0808">Transferase</keyword>
<feature type="domain" description="Integrase catalytic" evidence="13">
    <location>
        <begin position="853"/>
        <end position="1012"/>
    </location>
</feature>
<dbReference type="CDD" id="cd00303">
    <property type="entry name" value="retropepsin_like"/>
    <property type="match status" value="1"/>
</dbReference>
<dbReference type="Pfam" id="PF00665">
    <property type="entry name" value="rve"/>
    <property type="match status" value="1"/>
</dbReference>
<comment type="similarity">
    <text evidence="1">Belongs to the beta type-B retroviral polymerase family. HERV class-II K(HML-2) pol subfamily.</text>
</comment>
<dbReference type="EC" id="3.1.26.4" evidence="2"/>
<dbReference type="Pfam" id="PF17917">
    <property type="entry name" value="RT_RNaseH"/>
    <property type="match status" value="1"/>
</dbReference>
<dbReference type="GO" id="GO:0003676">
    <property type="term" value="F:nucleic acid binding"/>
    <property type="evidence" value="ECO:0007669"/>
    <property type="project" value="InterPro"/>
</dbReference>
<name>A0A8C5P957_9ANUR</name>
<dbReference type="FunFam" id="3.10.20.370:FF:000001">
    <property type="entry name" value="Retrovirus-related Pol polyprotein from transposon 17.6-like protein"/>
    <property type="match status" value="1"/>
</dbReference>
<keyword evidence="9" id="KW-0695">RNA-directed DNA polymerase</keyword>
<dbReference type="SUPFAM" id="SSF53098">
    <property type="entry name" value="Ribonuclease H-like"/>
    <property type="match status" value="1"/>
</dbReference>